<evidence type="ECO:0000256" key="6">
    <source>
        <dbReference type="ARBA" id="ARBA00023180"/>
    </source>
</evidence>
<keyword evidence="6" id="KW-0325">Glycoprotein</keyword>
<feature type="compositionally biased region" description="Polar residues" evidence="8">
    <location>
        <begin position="64"/>
        <end position="79"/>
    </location>
</feature>
<dbReference type="Pfam" id="PF01437">
    <property type="entry name" value="PSI"/>
    <property type="match status" value="1"/>
</dbReference>
<dbReference type="InterPro" id="IPR002165">
    <property type="entry name" value="Plexin_repeat"/>
</dbReference>
<evidence type="ECO:0000256" key="9">
    <source>
        <dbReference type="SAM" id="Phobius"/>
    </source>
</evidence>
<name>A0A182Q8E6_9DIPT</name>
<evidence type="ECO:0000256" key="1">
    <source>
        <dbReference type="ARBA" id="ARBA00004479"/>
    </source>
</evidence>
<dbReference type="GO" id="GO:0016020">
    <property type="term" value="C:membrane"/>
    <property type="evidence" value="ECO:0007669"/>
    <property type="project" value="UniProtKB-SubCell"/>
</dbReference>
<dbReference type="EnsemblMetazoa" id="AFAF005108-RA">
    <property type="protein sequence ID" value="AFAF005108-PA"/>
    <property type="gene ID" value="AFAF005108"/>
</dbReference>
<feature type="compositionally biased region" description="Polar residues" evidence="8">
    <location>
        <begin position="134"/>
        <end position="146"/>
    </location>
</feature>
<comment type="subcellular location">
    <subcellularLocation>
        <location evidence="1">Membrane</location>
        <topology evidence="1">Single-pass type I membrane protein</topology>
    </subcellularLocation>
</comment>
<evidence type="ECO:0000313" key="11">
    <source>
        <dbReference type="EnsemblMetazoa" id="AFAF005108-PA"/>
    </source>
</evidence>
<dbReference type="AlphaFoldDB" id="A0A182Q8E6"/>
<evidence type="ECO:0000256" key="7">
    <source>
        <dbReference type="SAM" id="Coils"/>
    </source>
</evidence>
<feature type="signal peptide" evidence="10">
    <location>
        <begin position="1"/>
        <end position="33"/>
    </location>
</feature>
<evidence type="ECO:0000256" key="4">
    <source>
        <dbReference type="ARBA" id="ARBA00022989"/>
    </source>
</evidence>
<dbReference type="EMBL" id="AXCN02001888">
    <property type="status" value="NOT_ANNOTATED_CDS"/>
    <property type="molecule type" value="Genomic_DNA"/>
</dbReference>
<feature type="region of interest" description="Disordered" evidence="8">
    <location>
        <begin position="519"/>
        <end position="549"/>
    </location>
</feature>
<reference evidence="11" key="2">
    <citation type="submission" date="2020-05" db="UniProtKB">
        <authorList>
            <consortium name="EnsemblMetazoa"/>
        </authorList>
    </citation>
    <scope>IDENTIFICATION</scope>
    <source>
        <strain evidence="11">FAR1</strain>
    </source>
</reference>
<evidence type="ECO:0000256" key="3">
    <source>
        <dbReference type="ARBA" id="ARBA00022729"/>
    </source>
</evidence>
<dbReference type="STRING" id="69004.A0A182Q8E6"/>
<evidence type="ECO:0008006" key="13">
    <source>
        <dbReference type="Google" id="ProtNLM"/>
    </source>
</evidence>
<dbReference type="InterPro" id="IPR031152">
    <property type="entry name" value="PLXDC"/>
</dbReference>
<evidence type="ECO:0000313" key="12">
    <source>
        <dbReference type="Proteomes" id="UP000075886"/>
    </source>
</evidence>
<keyword evidence="12" id="KW-1185">Reference proteome</keyword>
<evidence type="ECO:0000256" key="8">
    <source>
        <dbReference type="SAM" id="MobiDB-lite"/>
    </source>
</evidence>
<evidence type="ECO:0000256" key="5">
    <source>
        <dbReference type="ARBA" id="ARBA00023136"/>
    </source>
</evidence>
<sequence length="629" mass="69588">MMAAATRVHAPLHRSLICITILTLLSVCQYSDCVKVPRKYLETDLAASGSSFPVSTVVPAPNRGNDTVTTPEGGATSSYRSVVPLDESKKSLSKLKLQQENLNGKKQQLQSGLLGDEASHLLGFNGTGQRRDFGNTNDNTNKSTLGNPIKLVGTSGLTAAQAGTNAAPNVDSATTQQPSTNGNNLPQDTRDPISDAINIDTIERTEAELNSTLQQHNITKTHEDNHMYYKSTWSTDKSMSNEFWKKITTNLTVNTLLSNSHRRATTILLSFDFPFYGFPIRNITIASGGFLYTGDYVHSWLASTQYIAPLMANFDTALSNDSLVKYRDDGENFTVVWENVILQDRPNNGSFTFSVTLNKSGDIVFAYKKIPINIQQIFENPLMKNHPVKIGLSDAYIIDKTIMRTKQKTIYEYHRVNFGQTEVQNDTIITLTALPTCFSFKDCESCITHEEADFECLWCPTINRCSTGTDRKRQDWINKGCDATTISAISYCPALGQKGNSFGVPVEVTTKMMDKYNSSKANRDNLQPLPDGKPSLNPNGSGAQNGSTKDESINKAAVYHATDVPSESSSNLIVSMVVVLGLLITCGCWVLYAYRNPHTKSGQLLIRYRPNKWLWRRGEARYTAASIHM</sequence>
<evidence type="ECO:0000256" key="10">
    <source>
        <dbReference type="SAM" id="SignalP"/>
    </source>
</evidence>
<dbReference type="PANTHER" id="PTHR13055:SF12">
    <property type="entry name" value="LD40707P"/>
    <property type="match status" value="1"/>
</dbReference>
<feature type="chain" id="PRO_5008132539" description="PSI domain-containing protein" evidence="10">
    <location>
        <begin position="34"/>
        <end position="629"/>
    </location>
</feature>
<reference evidence="12" key="1">
    <citation type="submission" date="2014-01" db="EMBL/GenBank/DDBJ databases">
        <title>The Genome Sequence of Anopheles farauti FAR1 (V2).</title>
        <authorList>
            <consortium name="The Broad Institute Genomics Platform"/>
            <person name="Neafsey D.E."/>
            <person name="Besansky N."/>
            <person name="Howell P."/>
            <person name="Walton C."/>
            <person name="Young S.K."/>
            <person name="Zeng Q."/>
            <person name="Gargeya S."/>
            <person name="Fitzgerald M."/>
            <person name="Haas B."/>
            <person name="Abouelleil A."/>
            <person name="Allen A.W."/>
            <person name="Alvarado L."/>
            <person name="Arachchi H.M."/>
            <person name="Berlin A.M."/>
            <person name="Chapman S.B."/>
            <person name="Gainer-Dewar J."/>
            <person name="Goldberg J."/>
            <person name="Griggs A."/>
            <person name="Gujja S."/>
            <person name="Hansen M."/>
            <person name="Howarth C."/>
            <person name="Imamovic A."/>
            <person name="Ireland A."/>
            <person name="Larimer J."/>
            <person name="McCowan C."/>
            <person name="Murphy C."/>
            <person name="Pearson M."/>
            <person name="Poon T.W."/>
            <person name="Priest M."/>
            <person name="Roberts A."/>
            <person name="Saif S."/>
            <person name="Shea T."/>
            <person name="Sisk P."/>
            <person name="Sykes S."/>
            <person name="Wortman J."/>
            <person name="Nusbaum C."/>
            <person name="Birren B."/>
        </authorList>
    </citation>
    <scope>NUCLEOTIDE SEQUENCE [LARGE SCALE GENOMIC DNA]</scope>
    <source>
        <strain evidence="12">FAR1</strain>
    </source>
</reference>
<dbReference type="PANTHER" id="PTHR13055">
    <property type="entry name" value="TUMOR ENDOTHELIAL MARKER 7 RELATED"/>
    <property type="match status" value="1"/>
</dbReference>
<organism evidence="11 12">
    <name type="scientific">Anopheles farauti</name>
    <dbReference type="NCBI Taxonomy" id="69004"/>
    <lineage>
        <taxon>Eukaryota</taxon>
        <taxon>Metazoa</taxon>
        <taxon>Ecdysozoa</taxon>
        <taxon>Arthropoda</taxon>
        <taxon>Hexapoda</taxon>
        <taxon>Insecta</taxon>
        <taxon>Pterygota</taxon>
        <taxon>Neoptera</taxon>
        <taxon>Endopterygota</taxon>
        <taxon>Diptera</taxon>
        <taxon>Nematocera</taxon>
        <taxon>Culicoidea</taxon>
        <taxon>Culicidae</taxon>
        <taxon>Anophelinae</taxon>
        <taxon>Anopheles</taxon>
    </lineage>
</organism>
<keyword evidence="4 9" id="KW-1133">Transmembrane helix</keyword>
<feature type="region of interest" description="Disordered" evidence="8">
    <location>
        <begin position="125"/>
        <end position="148"/>
    </location>
</feature>
<keyword evidence="2 9" id="KW-0812">Transmembrane</keyword>
<accession>A0A182Q8E6</accession>
<feature type="compositionally biased region" description="Polar residues" evidence="8">
    <location>
        <begin position="165"/>
        <end position="187"/>
    </location>
</feature>
<keyword evidence="3 10" id="KW-0732">Signal</keyword>
<feature type="transmembrane region" description="Helical" evidence="9">
    <location>
        <begin position="572"/>
        <end position="594"/>
    </location>
</feature>
<protein>
    <recommendedName>
        <fullName evidence="13">PSI domain-containing protein</fullName>
    </recommendedName>
</protein>
<feature type="compositionally biased region" description="Polar residues" evidence="8">
    <location>
        <begin position="536"/>
        <end position="547"/>
    </location>
</feature>
<feature type="region of interest" description="Disordered" evidence="8">
    <location>
        <begin position="165"/>
        <end position="192"/>
    </location>
</feature>
<keyword evidence="7" id="KW-0175">Coiled coil</keyword>
<evidence type="ECO:0000256" key="2">
    <source>
        <dbReference type="ARBA" id="ARBA00022692"/>
    </source>
</evidence>
<dbReference type="VEuPathDB" id="VectorBase:AFAF005108"/>
<keyword evidence="5 9" id="KW-0472">Membrane</keyword>
<proteinExistence type="predicted"/>
<dbReference type="Proteomes" id="UP000075886">
    <property type="component" value="Unassembled WGS sequence"/>
</dbReference>
<feature type="region of interest" description="Disordered" evidence="8">
    <location>
        <begin position="57"/>
        <end position="79"/>
    </location>
</feature>
<feature type="coiled-coil region" evidence="7">
    <location>
        <begin position="85"/>
        <end position="112"/>
    </location>
</feature>